<feature type="compositionally biased region" description="Basic and acidic residues" evidence="1">
    <location>
        <begin position="902"/>
        <end position="911"/>
    </location>
</feature>
<name>A0A9K3PQ32_9STRA</name>
<organism evidence="4 5">
    <name type="scientific">Nitzschia inconspicua</name>
    <dbReference type="NCBI Taxonomy" id="303405"/>
    <lineage>
        <taxon>Eukaryota</taxon>
        <taxon>Sar</taxon>
        <taxon>Stramenopiles</taxon>
        <taxon>Ochrophyta</taxon>
        <taxon>Bacillariophyta</taxon>
        <taxon>Bacillariophyceae</taxon>
        <taxon>Bacillariophycidae</taxon>
        <taxon>Bacillariales</taxon>
        <taxon>Bacillariaceae</taxon>
        <taxon>Nitzschia</taxon>
    </lineage>
</organism>
<dbReference type="PANTHER" id="PTHR35580:SF1">
    <property type="entry name" value="PHYTASE-LIKE DOMAIN-CONTAINING PROTEIN"/>
    <property type="match status" value="1"/>
</dbReference>
<feature type="region of interest" description="Disordered" evidence="1">
    <location>
        <begin position="1771"/>
        <end position="1799"/>
    </location>
</feature>
<accession>A0A9K3PQ32</accession>
<feature type="transmembrane region" description="Helical" evidence="2">
    <location>
        <begin position="1641"/>
        <end position="1662"/>
    </location>
</feature>
<gene>
    <name evidence="4" type="ORF">IV203_000198</name>
</gene>
<feature type="region of interest" description="Disordered" evidence="1">
    <location>
        <begin position="1107"/>
        <end position="1132"/>
    </location>
</feature>
<feature type="chain" id="PRO_5039945549" evidence="3">
    <location>
        <begin position="35"/>
        <end position="1799"/>
    </location>
</feature>
<feature type="compositionally biased region" description="Basic and acidic residues" evidence="1">
    <location>
        <begin position="1778"/>
        <end position="1788"/>
    </location>
</feature>
<feature type="compositionally biased region" description="Polar residues" evidence="1">
    <location>
        <begin position="1119"/>
        <end position="1130"/>
    </location>
</feature>
<keyword evidence="2" id="KW-0472">Membrane</keyword>
<evidence type="ECO:0000313" key="4">
    <source>
        <dbReference type="EMBL" id="KAG7355512.1"/>
    </source>
</evidence>
<dbReference type="OrthoDB" id="193556at2759"/>
<dbReference type="EMBL" id="JAGRRH010000015">
    <property type="protein sequence ID" value="KAG7355512.1"/>
    <property type="molecule type" value="Genomic_DNA"/>
</dbReference>
<keyword evidence="2" id="KW-0812">Transmembrane</keyword>
<sequence length="1799" mass="190486">MPFSFSSRPSSVPLLAAVSLLVPFYYNCCSLVKADGVQSGPSEGPFYSGGMVYDQANQMIYMAGLHYNNNLDGNLELLEGTEVDLTASNCFVAMIDMSSDDGEFDVFDEWNNFGSPGIMEACSSLTVHSPTQLVVVGSAEPGGNIIPTADTSIPMSGMVMVVEQNSLDLLEGAPLTTSAEPTTSLLYPVSVVSDNADSVYIVALTSTDGEINPTVNPSQPFNNWQQTLKYGTSQDMTIIKVSLSQSSGAEIDGVPVGSTVVEEVWTREFPVEEIYHLEEDERERPKVYIGGLIFKRDSSNNQEYLIVVGSTRGLGDGYGNADGDDEDGFITVLDPATGDLHASTTNSMREGTAEDDIVTGVCDDPYDESSFFVVGATKGGDLGTVQADGSLIEQLPNGSLQPFVRKIRVDSLSEVWTNQWVALPTESSTTPTAAFAVGCVVDNDAVYVTGTVKAGAGMVQDSTRHPSQGGDDIWVAKMDKNDGTVSWMNQLGSDGDEQVAPHGSVVTNSQGDVMIFGDTTGSMYRQRATDGTDTVADMFVMSLDSVTGGLLDSDYIGGTSIETGEEVVTDAPTSLDGTDGDENVGGPEDQPAPIAPPVDAGIAPTYAPVPPPMEGHQYTAVGLQIPGQGYAGGLVYVDESNSVLLAGATYVDDAGSTTESSNCFTGEVDLDTGNLVTKFARGSTSLPESCSAISYDPLRNAAYAIGGMQPGGQDQEFLSDALWSGTENSVQAGLIMQMNEKLRLIGGNRIVGYPVVYPIAVVNDVGEPYIYVASMVSNDSSGTVVESVSDNEYPDYTTGGRRDFGSNFFLSVEQYLVDSVDDVPREPLPASVKETWAWGFPPDSGSVTVSGMTLGGNGHTLIVVGSTKGSGGPYGDNDGEDMDGWIIKLDPKTGQLSQGEDGQERSSTRLDSVNKQDDMILQVCNDRFNHDAFYVVGTSAGKVRSLPDDQQPPEGSFHAFVAKISIKGLSADWLKHFTMTIPGGGPGYGEALACTVTHETDGKNIVYVGGNIKNGALIDGTPDLSQSNGADDIFVAAIDGSSGALNWIRQIGTPENDRLASGDGLDIDSFGNVIVFGETNGSMYGSNNGGTEMILFTMNKNDGAYLTPKTNGEGVGDSSPDSVASESQPASALPETAVAVQTGPDVGPSYAGGMIYDAFTDALYLTGATYGTFGDPEASASSSSMCFLGVVSLPKLQWKEREVLGTSGVVPEACSAITLASYLGRSEVMMVGSTEPGGLLGGLSSSGSNAQQIGMILDLSNQAGNYQLLGGAVADASEVQFPIQVLANEHQIFMVSMASRDPSVRPDFRDTDEQFPNLTTGGVEKYGSDYSIVVERHTINRGADVGGDVLQHTMTLDWRKPFETADQQSVYVSGMAIIDAGEALVVVGSTREQGGDFDGIMAKVNVEDGSFQSEASTSRSVAYFSSLYGSDDWIHGVCTDPDDPESFYIVGATGGSKNGSQTQDSNIDAIVAKIKTIDLDIEWSVEIGTIPAPGTEFSTARALGCDVVRGTGYIYIAGNVEKGAVILNEDDPQQSFGSDDIFVSMLDTRSGDIVWLKQVGSYGDDRVAHGGGIASDKNGNAVVYGDTNGEFYRNRNDDNDPSFSDIFLTIFNQADGAHIPPYSIGWASSSSGSSIFSDPKYLAFAITVLVMLALSVFCFCYARHVQYKRAEAQKSSIFAYLQAFDVEDIDLRKSPPGGWHGTYLNKLAYGINKADTGDHLPEALETAPCSSNGSGSPTLEMAPLASLMNTHSSIVKDSLFMDTMSTPSLGNQDYYDDLTPRNLEERRGSVRRGSSNELI</sequence>
<dbReference type="Proteomes" id="UP000693970">
    <property type="component" value="Unassembled WGS sequence"/>
</dbReference>
<proteinExistence type="predicted"/>
<evidence type="ECO:0000256" key="1">
    <source>
        <dbReference type="SAM" id="MobiDB-lite"/>
    </source>
</evidence>
<feature type="region of interest" description="Disordered" evidence="1">
    <location>
        <begin position="570"/>
        <end position="593"/>
    </location>
</feature>
<reference evidence="4" key="2">
    <citation type="submission" date="2021-04" db="EMBL/GenBank/DDBJ databases">
        <authorList>
            <person name="Podell S."/>
        </authorList>
    </citation>
    <scope>NUCLEOTIDE SEQUENCE</scope>
    <source>
        <strain evidence="4">Hildebrandi</strain>
    </source>
</reference>
<keyword evidence="3" id="KW-0732">Signal</keyword>
<feature type="signal peptide" evidence="3">
    <location>
        <begin position="1"/>
        <end position="34"/>
    </location>
</feature>
<reference evidence="4" key="1">
    <citation type="journal article" date="2021" name="Sci. Rep.">
        <title>Diploid genomic architecture of Nitzschia inconspicua, an elite biomass production diatom.</title>
        <authorList>
            <person name="Oliver A."/>
            <person name="Podell S."/>
            <person name="Pinowska A."/>
            <person name="Traller J.C."/>
            <person name="Smith S.R."/>
            <person name="McClure R."/>
            <person name="Beliaev A."/>
            <person name="Bohutskyi P."/>
            <person name="Hill E.A."/>
            <person name="Rabines A."/>
            <person name="Zheng H."/>
            <person name="Allen L.Z."/>
            <person name="Kuo A."/>
            <person name="Grigoriev I.V."/>
            <person name="Allen A.E."/>
            <person name="Hazlebeck D."/>
            <person name="Allen E.E."/>
        </authorList>
    </citation>
    <scope>NUCLEOTIDE SEQUENCE</scope>
    <source>
        <strain evidence="4">Hildebrandi</strain>
    </source>
</reference>
<feature type="region of interest" description="Disordered" evidence="1">
    <location>
        <begin position="892"/>
        <end position="911"/>
    </location>
</feature>
<evidence type="ECO:0000256" key="2">
    <source>
        <dbReference type="SAM" id="Phobius"/>
    </source>
</evidence>
<keyword evidence="5" id="KW-1185">Reference proteome</keyword>
<protein>
    <submittedName>
        <fullName evidence="4">Uncharacterized protein</fullName>
    </submittedName>
</protein>
<evidence type="ECO:0000256" key="3">
    <source>
        <dbReference type="SAM" id="SignalP"/>
    </source>
</evidence>
<evidence type="ECO:0000313" key="5">
    <source>
        <dbReference type="Proteomes" id="UP000693970"/>
    </source>
</evidence>
<dbReference type="PANTHER" id="PTHR35580">
    <property type="entry name" value="CELL SURFACE GLYCOPROTEIN (S-LAYER PROTEIN)-LIKE PROTEIN"/>
    <property type="match status" value="1"/>
</dbReference>
<comment type="caution">
    <text evidence="4">The sequence shown here is derived from an EMBL/GenBank/DDBJ whole genome shotgun (WGS) entry which is preliminary data.</text>
</comment>
<keyword evidence="2" id="KW-1133">Transmembrane helix</keyword>
<dbReference type="InterPro" id="IPR052918">
    <property type="entry name" value="Motility_Chemotaxis_Reg"/>
</dbReference>